<dbReference type="OrthoDB" id="8092542at2"/>
<gene>
    <name evidence="3" type="ORF">JM93_00647</name>
</gene>
<feature type="domain" description="HTH cro/C1-type" evidence="2">
    <location>
        <begin position="26"/>
        <end position="79"/>
    </location>
</feature>
<sequence>MPRPDQRHETAPVEMHDLLMSWGEDIAAERRFLGLSQSEFAACLYFSEATVARVEKGDPTISLGVFVNILWALGLVDQIEGPVSPAEDGRTVPFQKPTGGASPNDEREAFENISRQLQARALRVLQARDLAPRTALSWEKSRPVPADPWIKSLQDHANRRFADFTARLVSGFKQ</sequence>
<name>A0A562THQ0_9HYPH</name>
<reference evidence="3 4" key="1">
    <citation type="submission" date="2019-07" db="EMBL/GenBank/DDBJ databases">
        <title>Genomic Encyclopedia of Archaeal and Bacterial Type Strains, Phase II (KMG-II): from individual species to whole genera.</title>
        <authorList>
            <person name="Goeker M."/>
        </authorList>
    </citation>
    <scope>NUCLEOTIDE SEQUENCE [LARGE SCALE GENOMIC DNA]</scope>
    <source>
        <strain evidence="3 4">ATCC BAA-252</strain>
    </source>
</reference>
<dbReference type="Proteomes" id="UP000320593">
    <property type="component" value="Unassembled WGS sequence"/>
</dbReference>
<proteinExistence type="predicted"/>
<evidence type="ECO:0000256" key="1">
    <source>
        <dbReference type="SAM" id="MobiDB-lite"/>
    </source>
</evidence>
<dbReference type="EMBL" id="VLLF01000001">
    <property type="protein sequence ID" value="TWI93092.1"/>
    <property type="molecule type" value="Genomic_DNA"/>
</dbReference>
<accession>A0A562THQ0</accession>
<dbReference type="PROSITE" id="PS50943">
    <property type="entry name" value="HTH_CROC1"/>
    <property type="match status" value="1"/>
</dbReference>
<feature type="region of interest" description="Disordered" evidence="1">
    <location>
        <begin position="85"/>
        <end position="106"/>
    </location>
</feature>
<evidence type="ECO:0000313" key="3">
    <source>
        <dbReference type="EMBL" id="TWI93092.1"/>
    </source>
</evidence>
<dbReference type="InterPro" id="IPR010982">
    <property type="entry name" value="Lambda_DNA-bd_dom_sf"/>
</dbReference>
<dbReference type="RefSeq" id="WP_145340594.1">
    <property type="nucleotide sequence ID" value="NZ_SMLY01000087.1"/>
</dbReference>
<comment type="caution">
    <text evidence="3">The sequence shown here is derived from an EMBL/GenBank/DDBJ whole genome shotgun (WGS) entry which is preliminary data.</text>
</comment>
<dbReference type="AlphaFoldDB" id="A0A562THQ0"/>
<evidence type="ECO:0000259" key="2">
    <source>
        <dbReference type="PROSITE" id="PS50943"/>
    </source>
</evidence>
<dbReference type="SUPFAM" id="SSF47413">
    <property type="entry name" value="lambda repressor-like DNA-binding domains"/>
    <property type="match status" value="1"/>
</dbReference>
<dbReference type="GO" id="GO:0003677">
    <property type="term" value="F:DNA binding"/>
    <property type="evidence" value="ECO:0007669"/>
    <property type="project" value="InterPro"/>
</dbReference>
<dbReference type="Gene3D" id="1.10.260.40">
    <property type="entry name" value="lambda repressor-like DNA-binding domains"/>
    <property type="match status" value="1"/>
</dbReference>
<dbReference type="CDD" id="cd00093">
    <property type="entry name" value="HTH_XRE"/>
    <property type="match status" value="1"/>
</dbReference>
<organism evidence="3 4">
    <name type="scientific">Roseibium hamelinense</name>
    <dbReference type="NCBI Taxonomy" id="150831"/>
    <lineage>
        <taxon>Bacteria</taxon>
        <taxon>Pseudomonadati</taxon>
        <taxon>Pseudomonadota</taxon>
        <taxon>Alphaproteobacteria</taxon>
        <taxon>Hyphomicrobiales</taxon>
        <taxon>Stappiaceae</taxon>
        <taxon>Roseibium</taxon>
    </lineage>
</organism>
<protein>
    <recommendedName>
        <fullName evidence="2">HTH cro/C1-type domain-containing protein</fullName>
    </recommendedName>
</protein>
<dbReference type="InterPro" id="IPR001387">
    <property type="entry name" value="Cro/C1-type_HTH"/>
</dbReference>
<keyword evidence="4" id="KW-1185">Reference proteome</keyword>
<evidence type="ECO:0000313" key="4">
    <source>
        <dbReference type="Proteomes" id="UP000320593"/>
    </source>
</evidence>